<reference evidence="2" key="1">
    <citation type="submission" date="2022-03" db="EMBL/GenBank/DDBJ databases">
        <authorList>
            <person name="Tunstrom K."/>
        </authorList>
    </citation>
    <scope>NUCLEOTIDE SEQUENCE</scope>
</reference>
<organism evidence="2 3">
    <name type="scientific">Euphydryas editha</name>
    <name type="common">Edith's checkerspot</name>
    <dbReference type="NCBI Taxonomy" id="104508"/>
    <lineage>
        <taxon>Eukaryota</taxon>
        <taxon>Metazoa</taxon>
        <taxon>Ecdysozoa</taxon>
        <taxon>Arthropoda</taxon>
        <taxon>Hexapoda</taxon>
        <taxon>Insecta</taxon>
        <taxon>Pterygota</taxon>
        <taxon>Neoptera</taxon>
        <taxon>Endopterygota</taxon>
        <taxon>Lepidoptera</taxon>
        <taxon>Glossata</taxon>
        <taxon>Ditrysia</taxon>
        <taxon>Papilionoidea</taxon>
        <taxon>Nymphalidae</taxon>
        <taxon>Nymphalinae</taxon>
        <taxon>Euphydryas</taxon>
    </lineage>
</organism>
<protein>
    <submittedName>
        <fullName evidence="2">Uncharacterized protein</fullName>
    </submittedName>
</protein>
<evidence type="ECO:0000313" key="3">
    <source>
        <dbReference type="Proteomes" id="UP001153954"/>
    </source>
</evidence>
<proteinExistence type="predicted"/>
<gene>
    <name evidence="2" type="ORF">EEDITHA_LOCUS2989</name>
</gene>
<dbReference type="AlphaFoldDB" id="A0AAU9TIS6"/>
<dbReference type="EMBL" id="CAKOGL010000005">
    <property type="protein sequence ID" value="CAH2086639.1"/>
    <property type="molecule type" value="Genomic_DNA"/>
</dbReference>
<name>A0AAU9TIS6_EUPED</name>
<accession>A0AAU9TIS6</accession>
<comment type="caution">
    <text evidence="2">The sequence shown here is derived from an EMBL/GenBank/DDBJ whole genome shotgun (WGS) entry which is preliminary data.</text>
</comment>
<feature type="compositionally biased region" description="Basic and acidic residues" evidence="1">
    <location>
        <begin position="9"/>
        <end position="18"/>
    </location>
</feature>
<evidence type="ECO:0000256" key="1">
    <source>
        <dbReference type="SAM" id="MobiDB-lite"/>
    </source>
</evidence>
<feature type="compositionally biased region" description="Basic and acidic residues" evidence="1">
    <location>
        <begin position="24"/>
        <end position="34"/>
    </location>
</feature>
<dbReference type="Proteomes" id="UP001153954">
    <property type="component" value="Unassembled WGS sequence"/>
</dbReference>
<sequence length="104" mass="11987">MDSAISDDDVGKHDEQQKPGEGVRGLRAEHDRGYSRRRRTPLRAPRIPPSRHATRAQHLQRHTYTLNNISDDASIIILIILKEPLTSEPLLQIRIPFRIYIAMK</sequence>
<feature type="region of interest" description="Disordered" evidence="1">
    <location>
        <begin position="1"/>
        <end position="57"/>
    </location>
</feature>
<evidence type="ECO:0000313" key="2">
    <source>
        <dbReference type="EMBL" id="CAH2086639.1"/>
    </source>
</evidence>
<keyword evidence="3" id="KW-1185">Reference proteome</keyword>